<comment type="subcellular location">
    <subcellularLocation>
        <location evidence="1">Membrane</location>
        <topology evidence="1">Multi-pass membrane protein</topology>
    </subcellularLocation>
</comment>
<keyword evidence="4 5" id="KW-0472">Membrane</keyword>
<protein>
    <recommendedName>
        <fullName evidence="6">Integral membrane bound transporter domain-containing protein</fullName>
    </recommendedName>
</protein>
<keyword evidence="3 5" id="KW-1133">Transmembrane helix</keyword>
<feature type="transmembrane region" description="Helical" evidence="5">
    <location>
        <begin position="71"/>
        <end position="95"/>
    </location>
</feature>
<gene>
    <name evidence="7" type="ORF">GM50_10365</name>
</gene>
<accession>A0A094Q3D7</accession>
<evidence type="ECO:0000256" key="1">
    <source>
        <dbReference type="ARBA" id="ARBA00004141"/>
    </source>
</evidence>
<dbReference type="EMBL" id="JNSK01000034">
    <property type="protein sequence ID" value="KGA17887.1"/>
    <property type="molecule type" value="Genomic_DNA"/>
</dbReference>
<dbReference type="InterPro" id="IPR049453">
    <property type="entry name" value="Memb_transporter_dom"/>
</dbReference>
<evidence type="ECO:0000256" key="5">
    <source>
        <dbReference type="SAM" id="Phobius"/>
    </source>
</evidence>
<evidence type="ECO:0000313" key="7">
    <source>
        <dbReference type="EMBL" id="KGA17887.1"/>
    </source>
</evidence>
<proteinExistence type="predicted"/>
<feature type="transmembrane region" description="Helical" evidence="5">
    <location>
        <begin position="17"/>
        <end position="36"/>
    </location>
</feature>
<dbReference type="GO" id="GO:0016020">
    <property type="term" value="C:membrane"/>
    <property type="evidence" value="ECO:0007669"/>
    <property type="project" value="UniProtKB-SubCell"/>
</dbReference>
<comment type="caution">
    <text evidence="7">The sequence shown here is derived from an EMBL/GenBank/DDBJ whole genome shotgun (WGS) entry which is preliminary data.</text>
</comment>
<feature type="transmembrane region" description="Helical" evidence="5">
    <location>
        <begin position="42"/>
        <end position="59"/>
    </location>
</feature>
<sequence length="397" mass="42921">MKRYFSRVVALFTNRKIWVRQIVVASLAAGAAWLVGEQAFEGGGLVAAIVCSLSIRISLYKSVREGFGQILGTAIGAGVALLTVYFFDFGVIAVATTVLFCSVVARGLRLGEVASVNVPVTALIVIGPGISSSTAEHRLYSTLIGAGIAIIFSYFSHANTPAGRTTEQITRLGKKSANLLGEMAEGVATGYSQDDAGKWLMRARILIEEIPNVRSQALEAKRYARWSPLAEADQADALYLRGIAMEHTVVQVRTISRTLFDSAVAGGVTQFANRQIATALSAASYAISSKIESIESQSAEQKALNISEDLRLAAATLAEELIAETDRIDQEEFVRNISLVSNIERIADSLDESSPALSDVKTPGESPSSKVMQVSPVTLAMKWPKRMWFAIRRFLRR</sequence>
<keyword evidence="2 5" id="KW-0812">Transmembrane</keyword>
<organism evidence="7">
    <name type="scientific">freshwater metagenome</name>
    <dbReference type="NCBI Taxonomy" id="449393"/>
    <lineage>
        <taxon>unclassified sequences</taxon>
        <taxon>metagenomes</taxon>
        <taxon>ecological metagenomes</taxon>
    </lineage>
</organism>
<name>A0A094Q3D7_9ZZZZ</name>
<reference evidence="7" key="1">
    <citation type="submission" date="2014-05" db="EMBL/GenBank/DDBJ databases">
        <title>Key roles for freshwater Actinobacteria revealed by deep metagenomic sequencing.</title>
        <authorList>
            <person name="Ghai R."/>
            <person name="Mizuno C.M."/>
            <person name="Picazo A."/>
            <person name="Camacho A."/>
            <person name="Rodriguez-Valera F."/>
        </authorList>
    </citation>
    <scope>NUCLEOTIDE SEQUENCE</scope>
</reference>
<feature type="domain" description="Integral membrane bound transporter" evidence="6">
    <location>
        <begin position="31"/>
        <end position="152"/>
    </location>
</feature>
<evidence type="ECO:0000256" key="4">
    <source>
        <dbReference type="ARBA" id="ARBA00023136"/>
    </source>
</evidence>
<feature type="transmembrane region" description="Helical" evidence="5">
    <location>
        <begin position="139"/>
        <end position="156"/>
    </location>
</feature>
<evidence type="ECO:0000259" key="6">
    <source>
        <dbReference type="Pfam" id="PF13515"/>
    </source>
</evidence>
<dbReference type="Pfam" id="PF13515">
    <property type="entry name" value="FUSC_2"/>
    <property type="match status" value="1"/>
</dbReference>
<dbReference type="AlphaFoldDB" id="A0A094Q3D7"/>
<evidence type="ECO:0000256" key="3">
    <source>
        <dbReference type="ARBA" id="ARBA00022989"/>
    </source>
</evidence>
<evidence type="ECO:0000256" key="2">
    <source>
        <dbReference type="ARBA" id="ARBA00022692"/>
    </source>
</evidence>
<feature type="transmembrane region" description="Helical" evidence="5">
    <location>
        <begin position="107"/>
        <end position="127"/>
    </location>
</feature>